<protein>
    <submittedName>
        <fullName evidence="1">Uncharacterized protein</fullName>
    </submittedName>
</protein>
<organism evidence="1 2">
    <name type="scientific">Knufia fluminis</name>
    <dbReference type="NCBI Taxonomy" id="191047"/>
    <lineage>
        <taxon>Eukaryota</taxon>
        <taxon>Fungi</taxon>
        <taxon>Dikarya</taxon>
        <taxon>Ascomycota</taxon>
        <taxon>Pezizomycotina</taxon>
        <taxon>Eurotiomycetes</taxon>
        <taxon>Chaetothyriomycetidae</taxon>
        <taxon>Chaetothyriales</taxon>
        <taxon>Trichomeriaceae</taxon>
        <taxon>Knufia</taxon>
    </lineage>
</organism>
<accession>A0AAN8I890</accession>
<name>A0AAN8I890_9EURO</name>
<reference evidence="1 2" key="1">
    <citation type="submission" date="2022-12" db="EMBL/GenBank/DDBJ databases">
        <title>Genomic features and morphological characterization of a novel Knufia sp. strain isolated from spacecraft assembly facility.</title>
        <authorList>
            <person name="Teixeira M."/>
            <person name="Chander A.M."/>
            <person name="Stajich J.E."/>
            <person name="Venkateswaran K."/>
        </authorList>
    </citation>
    <scope>NUCLEOTIDE SEQUENCE [LARGE SCALE GENOMIC DNA]</scope>
    <source>
        <strain evidence="1 2">FJI-L2-BK-P2</strain>
    </source>
</reference>
<dbReference type="Proteomes" id="UP001316803">
    <property type="component" value="Unassembled WGS sequence"/>
</dbReference>
<dbReference type="AlphaFoldDB" id="A0AAN8I890"/>
<evidence type="ECO:0000313" key="1">
    <source>
        <dbReference type="EMBL" id="KAK5952820.1"/>
    </source>
</evidence>
<comment type="caution">
    <text evidence="1">The sequence shown here is derived from an EMBL/GenBank/DDBJ whole genome shotgun (WGS) entry which is preliminary data.</text>
</comment>
<proteinExistence type="predicted"/>
<dbReference type="EMBL" id="JAKLMC020000013">
    <property type="protein sequence ID" value="KAK5952820.1"/>
    <property type="molecule type" value="Genomic_DNA"/>
</dbReference>
<gene>
    <name evidence="1" type="ORF">OHC33_005939</name>
</gene>
<evidence type="ECO:0000313" key="2">
    <source>
        <dbReference type="Proteomes" id="UP001316803"/>
    </source>
</evidence>
<keyword evidence="2" id="KW-1185">Reference proteome</keyword>
<sequence length="177" mass="19234">MASRPSYASRAAVAAPLAQTSSVPVKSKLPNNTHVQVPAAVAGRSYGLPEVMFQSLEQRMRLDFGPQAFIFIAQPNGNPIPYIPENDSKKLQAGTTKWRPKTVSVNGLCAHAPVVKESVRANCKDEDRKVVTHVMLPEGDIEAYGILLGWIDDVNTTGIIKPLDLQTSIRQLRSTAS</sequence>